<keyword evidence="6" id="KW-0675">Receptor</keyword>
<feature type="transmembrane region" description="Helical" evidence="7">
    <location>
        <begin position="191"/>
        <end position="217"/>
    </location>
</feature>
<keyword evidence="2 6" id="KW-0812">Transmembrane</keyword>
<keyword evidence="6" id="KW-0297">G-protein coupled receptor</keyword>
<dbReference type="PANTHER" id="PTHR26451:SF847">
    <property type="entry name" value="ODORANT RECEPTOR-RELATED"/>
    <property type="match status" value="1"/>
</dbReference>
<dbReference type="Pfam" id="PF13853">
    <property type="entry name" value="7tm_4"/>
    <property type="match status" value="1"/>
</dbReference>
<comment type="similarity">
    <text evidence="6">Belongs to the G-protein coupled receptor 1 family.</text>
</comment>
<dbReference type="FunCoup" id="A0A673AUL1">
    <property type="interactions" value="426"/>
</dbReference>
<feature type="transmembrane region" description="Helical" evidence="7">
    <location>
        <begin position="238"/>
        <end position="258"/>
    </location>
</feature>
<feature type="transmembrane region" description="Helical" evidence="7">
    <location>
        <begin position="59"/>
        <end position="81"/>
    </location>
</feature>
<dbReference type="InterPro" id="IPR017452">
    <property type="entry name" value="GPCR_Rhodpsn_7TM"/>
</dbReference>
<reference evidence="9" key="3">
    <citation type="submission" date="2025-09" db="UniProtKB">
        <authorList>
            <consortium name="Ensembl"/>
        </authorList>
    </citation>
    <scope>IDENTIFICATION</scope>
</reference>
<feature type="transmembrane region" description="Helical" evidence="7">
    <location>
        <begin position="140"/>
        <end position="163"/>
    </location>
</feature>
<dbReference type="Ensembl" id="ENSSORT00005033928.1">
    <property type="protein sequence ID" value="ENSSORP00005033024.1"/>
    <property type="gene ID" value="ENSSORG00005015662.1"/>
</dbReference>
<keyword evidence="7" id="KW-1003">Cell membrane</keyword>
<evidence type="ECO:0000313" key="10">
    <source>
        <dbReference type="Proteomes" id="UP000472271"/>
    </source>
</evidence>
<evidence type="ECO:0000256" key="2">
    <source>
        <dbReference type="ARBA" id="ARBA00022692"/>
    </source>
</evidence>
<feature type="transmembrane region" description="Helical" evidence="7">
    <location>
        <begin position="101"/>
        <end position="119"/>
    </location>
</feature>
<dbReference type="PROSITE" id="PS50262">
    <property type="entry name" value="G_PROTEIN_RECEP_F1_2"/>
    <property type="match status" value="1"/>
</dbReference>
<keyword evidence="7" id="KW-0552">Olfaction</keyword>
<sequence length="321" mass="36874">MGENYTFTFHFNLTLFVKIGSFRYPAFVLCLLMFAFIVSANIIILLVISQERTLHEPMYMFIALLSVNALYGSTGFFPRFLMDLLSDTHLISRPACFTQIYIIYTYASYEMTILSIMAFDRYVAVCQPLHYHNKMTRKKVCILSAFAWIMPAFSVAACLYLAIRLPLCGNKILKVFCAAWSVAKLSCASTLILHIATLFVGVVTVFLPLIYVLYTYCRIIIVCSKMSSEFKSKVFQTCLPHIISLVSYCLAAFCDFMLNRIDVKKLNPYLAVILSLEMVLIPPVLNPLLYGLTLPEIRKHIFRMIPWLKKHTLEQKMTYHT</sequence>
<dbReference type="InterPro" id="IPR000725">
    <property type="entry name" value="Olfact_rcpt"/>
</dbReference>
<dbReference type="GO" id="GO:0004930">
    <property type="term" value="F:G protein-coupled receptor activity"/>
    <property type="evidence" value="ECO:0007669"/>
    <property type="project" value="UniProtKB-KW"/>
</dbReference>
<comment type="subcellular location">
    <subcellularLocation>
        <location evidence="7">Cell membrane</location>
        <topology evidence="7">Multi-pass membrane protein</topology>
    </subcellularLocation>
    <subcellularLocation>
        <location evidence="1">Membrane</location>
        <topology evidence="1">Multi-pass membrane protein</topology>
    </subcellularLocation>
</comment>
<dbReference type="InterPro" id="IPR000276">
    <property type="entry name" value="GPCR_Rhodpsn"/>
</dbReference>
<dbReference type="InterPro" id="IPR052921">
    <property type="entry name" value="GPCR1_Superfamily_Member"/>
</dbReference>
<reference evidence="9" key="1">
    <citation type="submission" date="2019-06" db="EMBL/GenBank/DDBJ databases">
        <authorList>
            <consortium name="Wellcome Sanger Institute Data Sharing"/>
        </authorList>
    </citation>
    <scope>NUCLEOTIDE SEQUENCE [LARGE SCALE GENOMIC DNA]</scope>
</reference>
<protein>
    <recommendedName>
        <fullName evidence="7">Olfactory receptor</fullName>
    </recommendedName>
</protein>
<evidence type="ECO:0000256" key="3">
    <source>
        <dbReference type="ARBA" id="ARBA00022989"/>
    </source>
</evidence>
<dbReference type="Gene3D" id="1.20.1070.10">
    <property type="entry name" value="Rhodopsin 7-helix transmembrane proteins"/>
    <property type="match status" value="1"/>
</dbReference>
<accession>A0A673AUL1</accession>
<feature type="domain" description="G-protein coupled receptors family 1 profile" evidence="8">
    <location>
        <begin position="40"/>
        <end position="290"/>
    </location>
</feature>
<dbReference type="GO" id="GO:0005549">
    <property type="term" value="F:odorant binding"/>
    <property type="evidence" value="ECO:0007669"/>
    <property type="project" value="TreeGrafter"/>
</dbReference>
<evidence type="ECO:0000256" key="7">
    <source>
        <dbReference type="RuleBase" id="RU363047"/>
    </source>
</evidence>
<dbReference type="SUPFAM" id="SSF81321">
    <property type="entry name" value="Family A G protein-coupled receptor-like"/>
    <property type="match status" value="1"/>
</dbReference>
<dbReference type="GO" id="GO:0004984">
    <property type="term" value="F:olfactory receptor activity"/>
    <property type="evidence" value="ECO:0007669"/>
    <property type="project" value="InterPro"/>
</dbReference>
<dbReference type="AlphaFoldDB" id="A0A673AUL1"/>
<evidence type="ECO:0000256" key="6">
    <source>
        <dbReference type="RuleBase" id="RU000688"/>
    </source>
</evidence>
<keyword evidence="7" id="KW-0716">Sensory transduction</keyword>
<evidence type="ECO:0000313" key="9">
    <source>
        <dbReference type="Ensembl" id="ENSSORP00005033024.1"/>
    </source>
</evidence>
<keyword evidence="4 7" id="KW-0472">Membrane</keyword>
<evidence type="ECO:0000259" key="8">
    <source>
        <dbReference type="PROSITE" id="PS50262"/>
    </source>
</evidence>
<keyword evidence="10" id="KW-1185">Reference proteome</keyword>
<dbReference type="Proteomes" id="UP000472271">
    <property type="component" value="Chromosome 21"/>
</dbReference>
<feature type="transmembrane region" description="Helical" evidence="7">
    <location>
        <begin position="270"/>
        <end position="294"/>
    </location>
</feature>
<keyword evidence="5 6" id="KW-0807">Transducer</keyword>
<gene>
    <name evidence="9" type="primary">LOC115412853</name>
</gene>
<evidence type="ECO:0000256" key="5">
    <source>
        <dbReference type="ARBA" id="ARBA00023224"/>
    </source>
</evidence>
<evidence type="ECO:0000256" key="4">
    <source>
        <dbReference type="ARBA" id="ARBA00023136"/>
    </source>
</evidence>
<keyword evidence="3 7" id="KW-1133">Transmembrane helix</keyword>
<dbReference type="PRINTS" id="PR00237">
    <property type="entry name" value="GPCRRHODOPSN"/>
</dbReference>
<name>A0A673AUL1_9TELE</name>
<evidence type="ECO:0000256" key="1">
    <source>
        <dbReference type="ARBA" id="ARBA00004141"/>
    </source>
</evidence>
<dbReference type="PANTHER" id="PTHR26451">
    <property type="entry name" value="G_PROTEIN_RECEP_F1_2 DOMAIN-CONTAINING PROTEIN"/>
    <property type="match status" value="1"/>
</dbReference>
<reference evidence="9" key="2">
    <citation type="submission" date="2025-08" db="UniProtKB">
        <authorList>
            <consortium name="Ensembl"/>
        </authorList>
    </citation>
    <scope>IDENTIFICATION</scope>
</reference>
<organism evidence="9 10">
    <name type="scientific">Sphaeramia orbicularis</name>
    <name type="common">orbiculate cardinalfish</name>
    <dbReference type="NCBI Taxonomy" id="375764"/>
    <lineage>
        <taxon>Eukaryota</taxon>
        <taxon>Metazoa</taxon>
        <taxon>Chordata</taxon>
        <taxon>Craniata</taxon>
        <taxon>Vertebrata</taxon>
        <taxon>Euteleostomi</taxon>
        <taxon>Actinopterygii</taxon>
        <taxon>Neopterygii</taxon>
        <taxon>Teleostei</taxon>
        <taxon>Neoteleostei</taxon>
        <taxon>Acanthomorphata</taxon>
        <taxon>Gobiaria</taxon>
        <taxon>Kurtiformes</taxon>
        <taxon>Apogonoidei</taxon>
        <taxon>Apogonidae</taxon>
        <taxon>Apogoninae</taxon>
        <taxon>Sphaeramia</taxon>
    </lineage>
</organism>
<dbReference type="PRINTS" id="PR00245">
    <property type="entry name" value="OLFACTORYR"/>
</dbReference>
<feature type="transmembrane region" description="Helical" evidence="7">
    <location>
        <begin position="24"/>
        <end position="47"/>
    </location>
</feature>
<proteinExistence type="inferred from homology"/>
<dbReference type="GO" id="GO:0005886">
    <property type="term" value="C:plasma membrane"/>
    <property type="evidence" value="ECO:0007669"/>
    <property type="project" value="UniProtKB-SubCell"/>
</dbReference>
<dbReference type="PROSITE" id="PS00237">
    <property type="entry name" value="G_PROTEIN_RECEP_F1_1"/>
    <property type="match status" value="1"/>
</dbReference>
<dbReference type="InParanoid" id="A0A673AUL1"/>